<feature type="region of interest" description="Disordered" evidence="1">
    <location>
        <begin position="1"/>
        <end position="214"/>
    </location>
</feature>
<dbReference type="SUPFAM" id="SSF46689">
    <property type="entry name" value="Homeodomain-like"/>
    <property type="match status" value="1"/>
</dbReference>
<evidence type="ECO:0000259" key="2">
    <source>
        <dbReference type="SMART" id="SM00717"/>
    </source>
</evidence>
<evidence type="ECO:0000256" key="1">
    <source>
        <dbReference type="SAM" id="MobiDB-lite"/>
    </source>
</evidence>
<feature type="region of interest" description="Disordered" evidence="1">
    <location>
        <begin position="343"/>
        <end position="385"/>
    </location>
</feature>
<evidence type="ECO:0000313" key="4">
    <source>
        <dbReference type="Proteomes" id="UP000694395"/>
    </source>
</evidence>
<feature type="compositionally biased region" description="Low complexity" evidence="1">
    <location>
        <begin position="1326"/>
        <end position="1337"/>
    </location>
</feature>
<dbReference type="GO" id="GO:0000126">
    <property type="term" value="C:transcription factor TFIIIB complex"/>
    <property type="evidence" value="ECO:0007669"/>
    <property type="project" value="TreeGrafter"/>
</dbReference>
<reference evidence="3" key="3">
    <citation type="submission" date="2025-09" db="UniProtKB">
        <authorList>
            <consortium name="Ensembl"/>
        </authorList>
    </citation>
    <scope>IDENTIFICATION</scope>
</reference>
<feature type="compositionally biased region" description="Low complexity" evidence="1">
    <location>
        <begin position="2042"/>
        <end position="2073"/>
    </location>
</feature>
<dbReference type="CDD" id="cd00167">
    <property type="entry name" value="SANT"/>
    <property type="match status" value="1"/>
</dbReference>
<feature type="compositionally biased region" description="Low complexity" evidence="1">
    <location>
        <begin position="773"/>
        <end position="788"/>
    </location>
</feature>
<feature type="compositionally biased region" description="Low complexity" evidence="1">
    <location>
        <begin position="2016"/>
        <end position="2031"/>
    </location>
</feature>
<keyword evidence="4" id="KW-1185">Reference proteome</keyword>
<feature type="compositionally biased region" description="Polar residues" evidence="1">
    <location>
        <begin position="1574"/>
        <end position="1584"/>
    </location>
</feature>
<feature type="region of interest" description="Disordered" evidence="1">
    <location>
        <begin position="526"/>
        <end position="861"/>
    </location>
</feature>
<accession>A0A8C7RAQ3</accession>
<feature type="compositionally biased region" description="Low complexity" evidence="1">
    <location>
        <begin position="139"/>
        <end position="153"/>
    </location>
</feature>
<feature type="compositionally biased region" description="Basic and acidic residues" evidence="1">
    <location>
        <begin position="1585"/>
        <end position="1594"/>
    </location>
</feature>
<feature type="compositionally biased region" description="Acidic residues" evidence="1">
    <location>
        <begin position="376"/>
        <end position="385"/>
    </location>
</feature>
<feature type="compositionally biased region" description="Low complexity" evidence="1">
    <location>
        <begin position="1600"/>
        <end position="1611"/>
    </location>
</feature>
<feature type="compositionally biased region" description="Basic and acidic residues" evidence="1">
    <location>
        <begin position="1311"/>
        <end position="1320"/>
    </location>
</feature>
<feature type="compositionally biased region" description="Basic residues" evidence="1">
    <location>
        <begin position="537"/>
        <end position="550"/>
    </location>
</feature>
<feature type="compositionally biased region" description="Polar residues" evidence="1">
    <location>
        <begin position="23"/>
        <end position="40"/>
    </location>
</feature>
<feature type="region of interest" description="Disordered" evidence="1">
    <location>
        <begin position="1064"/>
        <end position="1246"/>
    </location>
</feature>
<dbReference type="GeneTree" id="ENSGT00390000012762"/>
<evidence type="ECO:0000313" key="3">
    <source>
        <dbReference type="Ensembl" id="ENSOMYP00000049436.2"/>
    </source>
</evidence>
<feature type="compositionally biased region" description="Low complexity" evidence="1">
    <location>
        <begin position="1908"/>
        <end position="1922"/>
    </location>
</feature>
<organism evidence="3 4">
    <name type="scientific">Oncorhynchus mykiss</name>
    <name type="common">Rainbow trout</name>
    <name type="synonym">Salmo gairdneri</name>
    <dbReference type="NCBI Taxonomy" id="8022"/>
    <lineage>
        <taxon>Eukaryota</taxon>
        <taxon>Metazoa</taxon>
        <taxon>Chordata</taxon>
        <taxon>Craniata</taxon>
        <taxon>Vertebrata</taxon>
        <taxon>Euteleostomi</taxon>
        <taxon>Actinopterygii</taxon>
        <taxon>Neopterygii</taxon>
        <taxon>Teleostei</taxon>
        <taxon>Protacanthopterygii</taxon>
        <taxon>Salmoniformes</taxon>
        <taxon>Salmonidae</taxon>
        <taxon>Salmoninae</taxon>
        <taxon>Oncorhynchus</taxon>
    </lineage>
</organism>
<feature type="region of interest" description="Disordered" evidence="1">
    <location>
        <begin position="1443"/>
        <end position="1638"/>
    </location>
</feature>
<feature type="compositionally biased region" description="Low complexity" evidence="1">
    <location>
        <begin position="1443"/>
        <end position="1463"/>
    </location>
</feature>
<protein>
    <recommendedName>
        <fullName evidence="2">Myb-like domain-containing protein</fullName>
    </recommendedName>
</protein>
<dbReference type="InterPro" id="IPR039467">
    <property type="entry name" value="TFIIIB_B''_Myb"/>
</dbReference>
<reference evidence="3" key="1">
    <citation type="submission" date="2020-07" db="EMBL/GenBank/DDBJ databases">
        <title>A long reads based de novo assembly of the rainbow trout Arlee double haploid line genome.</title>
        <authorList>
            <person name="Gao G."/>
            <person name="Palti Y."/>
        </authorList>
    </citation>
    <scope>NUCLEOTIDE SEQUENCE [LARGE SCALE GENOMIC DNA]</scope>
</reference>
<feature type="compositionally biased region" description="Basic and acidic residues" evidence="1">
    <location>
        <begin position="68"/>
        <end position="77"/>
    </location>
</feature>
<feature type="compositionally biased region" description="Low complexity" evidence="1">
    <location>
        <begin position="1481"/>
        <end position="1508"/>
    </location>
</feature>
<feature type="compositionally biased region" description="Low complexity" evidence="1">
    <location>
        <begin position="1117"/>
        <end position="1134"/>
    </location>
</feature>
<dbReference type="Pfam" id="PF15963">
    <property type="entry name" value="Myb_DNA-bind_7"/>
    <property type="match status" value="1"/>
</dbReference>
<feature type="compositionally biased region" description="Low complexity" evidence="1">
    <location>
        <begin position="1064"/>
        <end position="1084"/>
    </location>
</feature>
<dbReference type="PANTHER" id="PTHR22929:SF0">
    <property type="entry name" value="TRANSCRIPTION FACTOR TFIIIB COMPONENT B'' HOMOLOG"/>
    <property type="match status" value="1"/>
</dbReference>
<feature type="compositionally biased region" description="Basic and acidic residues" evidence="1">
    <location>
        <begin position="839"/>
        <end position="852"/>
    </location>
</feature>
<dbReference type="Ensembl" id="ENSOMYT00000053736.2">
    <property type="protein sequence ID" value="ENSOMYP00000049436.2"/>
    <property type="gene ID" value="ENSOMYG00000022400.2"/>
</dbReference>
<feature type="region of interest" description="Disordered" evidence="1">
    <location>
        <begin position="1832"/>
        <end position="2105"/>
    </location>
</feature>
<feature type="compositionally biased region" description="Polar residues" evidence="1">
    <location>
        <begin position="52"/>
        <end position="67"/>
    </location>
</feature>
<dbReference type="GO" id="GO:0070898">
    <property type="term" value="P:RNA polymerase III preinitiation complex assembly"/>
    <property type="evidence" value="ECO:0007669"/>
    <property type="project" value="TreeGrafter"/>
</dbReference>
<feature type="compositionally biased region" description="Low complexity" evidence="1">
    <location>
        <begin position="1219"/>
        <end position="1237"/>
    </location>
</feature>
<feature type="domain" description="Myb-like" evidence="2">
    <location>
        <begin position="443"/>
        <end position="491"/>
    </location>
</feature>
<dbReference type="SMART" id="SM00717">
    <property type="entry name" value="SANT"/>
    <property type="match status" value="1"/>
</dbReference>
<feature type="compositionally biased region" description="Polar residues" evidence="1">
    <location>
        <begin position="1204"/>
        <end position="1217"/>
    </location>
</feature>
<dbReference type="InterPro" id="IPR009057">
    <property type="entry name" value="Homeodomain-like_sf"/>
</dbReference>
<feature type="compositionally biased region" description="Polar residues" evidence="1">
    <location>
        <begin position="1182"/>
        <end position="1195"/>
    </location>
</feature>
<feature type="compositionally biased region" description="Polar residues" evidence="1">
    <location>
        <begin position="1522"/>
        <end position="1565"/>
    </location>
</feature>
<feature type="compositionally biased region" description="Acidic residues" evidence="1">
    <location>
        <begin position="829"/>
        <end position="838"/>
    </location>
</feature>
<feature type="compositionally biased region" description="Polar residues" evidence="1">
    <location>
        <begin position="1925"/>
        <end position="1944"/>
    </location>
</feature>
<proteinExistence type="predicted"/>
<feature type="compositionally biased region" description="Basic and acidic residues" evidence="1">
    <location>
        <begin position="1873"/>
        <end position="1883"/>
    </location>
</feature>
<sequence>MLRRSRISVRPNVRPAGRGPAPASSQDTPPSQEAAVSQASEDLPQAGGQCVKDTTTTAVLEASTESTTPREDGKDPNGEASSSTPSAGLQRRKRFSVMPNLAKPRVAATPALTRSSPRTPKSPVRAGTETPAPTPEAPEAPSQTDSGPPQGMRSPRRRPSGGSRQAKGQPKPRPLSPASPGPTTTSLGNVAVENSSSSQQTLQAAGKDCIQSDLLKKTPIIKVPSTPLEMVPSSSLPDKEGISVSERAKTLVARSVSGGLTGLAPGKSRLSRFLNDPTDLQRLAKARKLRELLRQEMNKEKKRSKAKVCVSEYTLDPSKMTMRDLIYYLPDTNPMTSYLVEEQRENETVLPLTPPREESPERPPTPEAPAEIASQGDEDEDEDDDGVMVPRVKVAEDGSLIIDEESLTVEVLRQKGPNPADDRDPIFERGSTTTYSSFRKGTHVKPWSNKETDMFFLAISMVGTDFSMIGQLFPHRGRTEIKNKFKKEERANSWRIDKAFKEKRRLDHEFFTSLLEKILAAEAKRNKNNKSPTEKIRIKKKIKQKEKKAAKQLSDVEEEGLDAEMDTEEVEGEKENENVSNEGTTLSSAPTPKRKRKSRDGGGESSPEEAKDGKKKKIDLITSDQEEAGVPEDSEAGPPESSKQAEGPVEAAKGPVVIKPAQLSRGRSQRPLPNLGRKWGQRGPEPNTKPNVKDGATPTEEENTEEGLSEEQVDEDASPSVSQKEKKKAGKLSSSEGEEEEANDKPIKPTRYGRIPKKTQLLNYPAKEDGDSPSDSAPTPASDGSPSTMPKSKPATRRAKIKPGPALPGRMGQSTARKSKLVTLRASQSEDEDEDEEEGAWREEPQAEEDTHNPTSPEEENQAPAFIPMSLRSPQPVATEVEETMEELDISVNVPDVLGISHDAFCPDSSCERAQGGEMGTVPCEHQLDLLVDVIDFLSPDNTEVSEESYNEAARTLLAIGNLTHLSQAAEAFTAGADDIITEERSNEDQLYQMTPQPTDQSQTSTIPSESFRVTEASRIAEDSVPVASSTTASVPVTTTTASIPGSKITACVIITMATASVPVTTTTSSPPVTLTTTASVPVPQSSDTPTLETPPIEEGPLRQMEGTDIGHASKMESGSEVSEGSEQQTTSQSRRSHFPKVKPNLGRAARTTQPKQTTTTLSESPQTTTTLSEPPLEPMLNITTTSEPQPTMHITTEPPLPTESINTESETQPKQRTTTHSKPQTTTTHSKHQPTTNIIPHSEPLPIQKTRIAYSKSQPTLNTTTNTLSKQQSTQSTTKLSQPQPTPSLDQPSPVTFMPIVPESPLTSSEEVKGHDGRKGNTSLSAGGSQSGTSDSDQPKQTGPLTRRARLPKPKPNLGLTAKAATRSAVQVPESRPSPEVQTPEEADEVPMEIQQIHQVVPLCDIIDTTQEEIQQIHQVIPHPPIEGPLRQREGTDIGHASQVESGSEVSEGSEQQTTSQTRRSHFPKVKPNLGRAARTTQTKHQQTTTTLSEPPQTTTTLSEPQPIQRTRVAHSKPQPALNTTTQSEPLQPTLNSTTNTLSKQQSTQNTTILSQPQPTSSLEQPGPVTLTPIVSESPLTSSEEVKGHDGRKGNTSLSAGGSQSGTSDSDQPKQTGPLTRRARLPKPKPNLGLTARAATRFAVQVPESRPSPEIQTPEEAVEVPMEIPQIHQVSPLCDIIDTTQEEMEQIHQVIPLTDVIDSTQGDMSVFTEGSIFSQQSDAVFIQHSETSVSTAPLDQAQSDPDEPIFILSLTEIPVLPTGEESGCTSQTLSEPFLFLPDAGAQLQQSSDIVAPGGGLEKGNAGVLCEVPEPMSVDEVLPQPSYTSIKEVESGSTAGPVGVCASAKPSEDSMADAETSEDTHPPKKRKAPERDRRVDKLQVRPNTAVRKQTSCSAPAKEAVSPITPDQTPSLTTTTLDTYHPTASSPLAQPGPSVTGTASRQGVADEPQQGTVGCFDRTETEHKPTGGEDNSSGAESQAARQITPLAMSGPLSRPGRRPRGFLSFMSNKNTSPVAAPPRGTRAAARRPQVNTTRPGGKRAAPAPSTTTRTMPSPSIMHYTTTPTRATRTTTKPDFSARVTQEKPSDALALHSDPQPSTSLCTTDTESFQVPAAQPSASPCVDSGSADEEPINVSQYFFSDIFTEVEENEG</sequence>
<feature type="compositionally biased region" description="Acidic residues" evidence="1">
    <location>
        <begin position="624"/>
        <end position="635"/>
    </location>
</feature>
<feature type="compositionally biased region" description="Polar residues" evidence="1">
    <location>
        <begin position="1972"/>
        <end position="1984"/>
    </location>
</feature>
<feature type="compositionally biased region" description="Polar residues" evidence="1">
    <location>
        <begin position="181"/>
        <end position="203"/>
    </location>
</feature>
<dbReference type="PANTHER" id="PTHR22929">
    <property type="entry name" value="RNA POLYMERASE III TRANSCRIPTION INITIATION FACTOR B"/>
    <property type="match status" value="1"/>
</dbReference>
<feature type="compositionally biased region" description="Low complexity" evidence="1">
    <location>
        <begin position="1152"/>
        <end position="1175"/>
    </location>
</feature>
<feature type="compositionally biased region" description="Basic and acidic residues" evidence="1">
    <location>
        <begin position="1960"/>
        <end position="1970"/>
    </location>
</feature>
<name>A0A8C7RAQ3_ONCMY</name>
<dbReference type="GO" id="GO:0001156">
    <property type="term" value="F:TFIIIC-class transcription factor complex binding"/>
    <property type="evidence" value="ECO:0007669"/>
    <property type="project" value="TreeGrafter"/>
</dbReference>
<feature type="compositionally biased region" description="Low complexity" evidence="1">
    <location>
        <begin position="1258"/>
        <end position="1284"/>
    </location>
</feature>
<feature type="compositionally biased region" description="Pro residues" evidence="1">
    <location>
        <begin position="171"/>
        <end position="180"/>
    </location>
</feature>
<dbReference type="Proteomes" id="UP000694395">
    <property type="component" value="Chromosome 5"/>
</dbReference>
<gene>
    <name evidence="3" type="primary">zgc:162472</name>
</gene>
<feature type="compositionally biased region" description="Acidic residues" evidence="1">
    <location>
        <begin position="699"/>
        <end position="717"/>
    </location>
</feature>
<feature type="compositionally biased region" description="Acidic residues" evidence="1">
    <location>
        <begin position="555"/>
        <end position="574"/>
    </location>
</feature>
<dbReference type="InterPro" id="IPR001005">
    <property type="entry name" value="SANT/Myb"/>
</dbReference>
<feature type="region of interest" description="Disordered" evidence="1">
    <location>
        <begin position="1258"/>
        <end position="1390"/>
    </location>
</feature>
<reference evidence="3" key="2">
    <citation type="submission" date="2025-08" db="UniProtKB">
        <authorList>
            <consortium name="Ensembl"/>
        </authorList>
    </citation>
    <scope>IDENTIFICATION</scope>
</reference>